<evidence type="ECO:0000313" key="1">
    <source>
        <dbReference type="EMBL" id="CCC52858.1"/>
    </source>
</evidence>
<name>G0UAM3_TRYVY</name>
<reference evidence="1" key="1">
    <citation type="journal article" date="2012" name="Proc. Natl. Acad. Sci. U.S.A.">
        <title>Antigenic diversity is generated by distinct evolutionary mechanisms in African trypanosome species.</title>
        <authorList>
            <person name="Jackson A.P."/>
            <person name="Berry A."/>
            <person name="Aslett M."/>
            <person name="Allison H.C."/>
            <person name="Burton P."/>
            <person name="Vavrova-Anderson J."/>
            <person name="Brown R."/>
            <person name="Browne H."/>
            <person name="Corton N."/>
            <person name="Hauser H."/>
            <person name="Gamble J."/>
            <person name="Gilderthorp R."/>
            <person name="Marcello L."/>
            <person name="McQuillan J."/>
            <person name="Otto T.D."/>
            <person name="Quail M.A."/>
            <person name="Sanders M.J."/>
            <person name="van Tonder A."/>
            <person name="Ginger M.L."/>
            <person name="Field M.C."/>
            <person name="Barry J.D."/>
            <person name="Hertz-Fowler C."/>
            <person name="Berriman M."/>
        </authorList>
    </citation>
    <scope>NUCLEOTIDE SEQUENCE</scope>
    <source>
        <strain evidence="1">Y486</strain>
    </source>
</reference>
<organism evidence="1">
    <name type="scientific">Trypanosoma vivax (strain Y486)</name>
    <dbReference type="NCBI Taxonomy" id="1055687"/>
    <lineage>
        <taxon>Eukaryota</taxon>
        <taxon>Discoba</taxon>
        <taxon>Euglenozoa</taxon>
        <taxon>Kinetoplastea</taxon>
        <taxon>Metakinetoplastina</taxon>
        <taxon>Trypanosomatida</taxon>
        <taxon>Trypanosomatidae</taxon>
        <taxon>Trypanosoma</taxon>
        <taxon>Duttonella</taxon>
    </lineage>
</organism>
<dbReference type="VEuPathDB" id="TriTrypDB:TvY486_1103420"/>
<gene>
    <name evidence="1" type="ORF">TVY486_1103420</name>
</gene>
<proteinExistence type="predicted"/>
<protein>
    <submittedName>
        <fullName evidence="1">Uncharacterized protein</fullName>
    </submittedName>
</protein>
<sequence length="244" mass="26107">MPKLFVTGLCKSKPAATVEHLLSVLMPEAAHIQLLRGSQECEHKGHAYIHFSDEEIMMTVLERLKKMLPLPELPSVQLRPVNQVAATESGSFNLPPELSNFSSSQCVAVPSASSFSFLNNLEGVVARCDAGNDTVVLAFQGDEEASKAIAMHNGKLKRCIPPLLADVLAQRAGERRGRVGDTAVDEKSDDIVATYEARGFQPLSLAQMLSIIGDLVDGRGRVAVSDSAGDVAILNLPAFASALE</sequence>
<dbReference type="OMA" id="KGHIAVM"/>
<dbReference type="EMBL" id="HE573027">
    <property type="protein sequence ID" value="CCC52858.1"/>
    <property type="molecule type" value="Genomic_DNA"/>
</dbReference>
<dbReference type="AlphaFoldDB" id="G0UAM3"/>
<accession>G0UAM3</accession>